<comment type="caution">
    <text evidence="2">The sequence shown here is derived from an EMBL/GenBank/DDBJ whole genome shotgun (WGS) entry which is preliminary data.</text>
</comment>
<dbReference type="Proteomes" id="UP001054945">
    <property type="component" value="Unassembled WGS sequence"/>
</dbReference>
<organism evidence="2 3">
    <name type="scientific">Caerostris extrusa</name>
    <name type="common">Bark spider</name>
    <name type="synonym">Caerostris bankana</name>
    <dbReference type="NCBI Taxonomy" id="172846"/>
    <lineage>
        <taxon>Eukaryota</taxon>
        <taxon>Metazoa</taxon>
        <taxon>Ecdysozoa</taxon>
        <taxon>Arthropoda</taxon>
        <taxon>Chelicerata</taxon>
        <taxon>Arachnida</taxon>
        <taxon>Araneae</taxon>
        <taxon>Araneomorphae</taxon>
        <taxon>Entelegynae</taxon>
        <taxon>Araneoidea</taxon>
        <taxon>Araneidae</taxon>
        <taxon>Caerostris</taxon>
    </lineage>
</organism>
<keyword evidence="1" id="KW-0732">Signal</keyword>
<dbReference type="AlphaFoldDB" id="A0AAV4XRT2"/>
<dbReference type="EMBL" id="BPLR01000713">
    <property type="protein sequence ID" value="GIY96890.1"/>
    <property type="molecule type" value="Genomic_DNA"/>
</dbReference>
<feature type="non-terminal residue" evidence="2">
    <location>
        <position position="67"/>
    </location>
</feature>
<evidence type="ECO:0000313" key="2">
    <source>
        <dbReference type="EMBL" id="GIY96890.1"/>
    </source>
</evidence>
<evidence type="ECO:0000256" key="1">
    <source>
        <dbReference type="SAM" id="SignalP"/>
    </source>
</evidence>
<feature type="signal peptide" evidence="1">
    <location>
        <begin position="1"/>
        <end position="23"/>
    </location>
</feature>
<feature type="chain" id="PRO_5044022653" evidence="1">
    <location>
        <begin position="24"/>
        <end position="67"/>
    </location>
</feature>
<accession>A0AAV4XRT2</accession>
<gene>
    <name evidence="2" type="ORF">CEXT_691251</name>
</gene>
<protein>
    <submittedName>
        <fullName evidence="2">Uncharacterized protein</fullName>
    </submittedName>
</protein>
<keyword evidence="3" id="KW-1185">Reference proteome</keyword>
<evidence type="ECO:0000313" key="3">
    <source>
        <dbReference type="Proteomes" id="UP001054945"/>
    </source>
</evidence>
<reference evidence="2 3" key="1">
    <citation type="submission" date="2021-06" db="EMBL/GenBank/DDBJ databases">
        <title>Caerostris extrusa draft genome.</title>
        <authorList>
            <person name="Kono N."/>
            <person name="Arakawa K."/>
        </authorList>
    </citation>
    <scope>NUCLEOTIDE SEQUENCE [LARGE SCALE GENOMIC DNA]</scope>
</reference>
<proteinExistence type="predicted"/>
<sequence>MVCVVLCGFIICWSPMQVTVLYAEFWHSASQFGEVGWTCWLEVKFAAADWLKWGNRLRASVSGHEED</sequence>
<name>A0AAV4XRT2_CAEEX</name>